<evidence type="ECO:0000256" key="2">
    <source>
        <dbReference type="ARBA" id="ARBA00001946"/>
    </source>
</evidence>
<dbReference type="PANTHER" id="PTHR12992">
    <property type="entry name" value="NUDIX HYDROLASE"/>
    <property type="match status" value="1"/>
</dbReference>
<dbReference type="EMBL" id="VLKQ01000015">
    <property type="protein sequence ID" value="TWI08316.1"/>
    <property type="molecule type" value="Genomic_DNA"/>
</dbReference>
<dbReference type="InterPro" id="IPR045121">
    <property type="entry name" value="CoAse"/>
</dbReference>
<evidence type="ECO:0000313" key="8">
    <source>
        <dbReference type="EMBL" id="TWI08316.1"/>
    </source>
</evidence>
<organism evidence="8 9">
    <name type="scientific">Flavobacterium cauense R2A-7</name>
    <dbReference type="NCBI Taxonomy" id="1341154"/>
    <lineage>
        <taxon>Bacteria</taxon>
        <taxon>Pseudomonadati</taxon>
        <taxon>Bacteroidota</taxon>
        <taxon>Flavobacteriia</taxon>
        <taxon>Flavobacteriales</taxon>
        <taxon>Flavobacteriaceae</taxon>
        <taxon>Flavobacterium</taxon>
    </lineage>
</organism>
<comment type="caution">
    <text evidence="8">The sequence shown here is derived from an EMBL/GenBank/DDBJ whole genome shotgun (WGS) entry which is preliminary data.</text>
</comment>
<evidence type="ECO:0000256" key="1">
    <source>
        <dbReference type="ARBA" id="ARBA00001936"/>
    </source>
</evidence>
<dbReference type="STRING" id="1341154.FCR2A7T_07890"/>
<reference evidence="8 9" key="1">
    <citation type="journal article" date="2015" name="Stand. Genomic Sci.">
        <title>Genomic Encyclopedia of Bacterial and Archaeal Type Strains, Phase III: the genomes of soil and plant-associated and newly described type strains.</title>
        <authorList>
            <person name="Whitman W.B."/>
            <person name="Woyke T."/>
            <person name="Klenk H.P."/>
            <person name="Zhou Y."/>
            <person name="Lilburn T.G."/>
            <person name="Beck B.J."/>
            <person name="De Vos P."/>
            <person name="Vandamme P."/>
            <person name="Eisen J.A."/>
            <person name="Garrity G."/>
            <person name="Hugenholtz P."/>
            <person name="Kyrpides N.C."/>
        </authorList>
    </citation>
    <scope>NUCLEOTIDE SEQUENCE [LARGE SCALE GENOMIC DNA]</scope>
    <source>
        <strain evidence="8 9">CGMCC 1.7270</strain>
    </source>
</reference>
<proteinExistence type="predicted"/>
<dbReference type="PANTHER" id="PTHR12992:SF11">
    <property type="entry name" value="MITOCHONDRIAL COENZYME A DIPHOSPHATASE NUDT8"/>
    <property type="match status" value="1"/>
</dbReference>
<dbReference type="OrthoDB" id="9802805at2"/>
<dbReference type="CDD" id="cd03426">
    <property type="entry name" value="NUDIX_CoAse_Nudt7"/>
    <property type="match status" value="1"/>
</dbReference>
<dbReference type="SUPFAM" id="SSF55811">
    <property type="entry name" value="Nudix"/>
    <property type="match status" value="1"/>
</dbReference>
<evidence type="ECO:0000313" key="9">
    <source>
        <dbReference type="Proteomes" id="UP000319848"/>
    </source>
</evidence>
<dbReference type="RefSeq" id="WP_023569958.1">
    <property type="nucleotide sequence ID" value="NZ_AVBI01000010.1"/>
</dbReference>
<keyword evidence="4" id="KW-0378">Hydrolase</keyword>
<keyword evidence="9" id="KW-1185">Reference proteome</keyword>
<keyword evidence="6" id="KW-0464">Manganese</keyword>
<gene>
    <name evidence="8" type="ORF">IP98_02736</name>
</gene>
<dbReference type="InterPro" id="IPR015797">
    <property type="entry name" value="NUDIX_hydrolase-like_dom_sf"/>
</dbReference>
<dbReference type="GO" id="GO:0046872">
    <property type="term" value="F:metal ion binding"/>
    <property type="evidence" value="ECO:0007669"/>
    <property type="project" value="UniProtKB-KW"/>
</dbReference>
<dbReference type="Proteomes" id="UP000319848">
    <property type="component" value="Unassembled WGS sequence"/>
</dbReference>
<evidence type="ECO:0000259" key="7">
    <source>
        <dbReference type="PROSITE" id="PS51462"/>
    </source>
</evidence>
<keyword evidence="3" id="KW-0479">Metal-binding</keyword>
<accession>V6S9C7</accession>
<dbReference type="Gene3D" id="3.90.79.10">
    <property type="entry name" value="Nucleoside Triphosphate Pyrophosphohydrolase"/>
    <property type="match status" value="1"/>
</dbReference>
<sequence>MDFSEFLKYIPKIEKEKLLSVEAHMKMAPLERVSSLSTKDYLDKNPRKAAVMMLLYPKNKETHLALIVRNSYPGIHASQIAFPGGKAEPTDLNLEFTALRETHEEIGISPDVIQVIKPFSELYIPPSNFLVSPFLGIVQEEVTFDPSPYEVKRVLELPLRDLLDDRIITQVVMSTSYADNISVPVFNVDKYVVWGATAMMMSELKETIRKVL</sequence>
<evidence type="ECO:0000256" key="4">
    <source>
        <dbReference type="ARBA" id="ARBA00022801"/>
    </source>
</evidence>
<feature type="domain" description="Nudix hydrolase" evidence="7">
    <location>
        <begin position="46"/>
        <end position="187"/>
    </location>
</feature>
<evidence type="ECO:0000256" key="5">
    <source>
        <dbReference type="ARBA" id="ARBA00022842"/>
    </source>
</evidence>
<protein>
    <submittedName>
        <fullName evidence="8">8-oxo-dGTP pyrophosphatase MutT (NUDIX family)</fullName>
    </submittedName>
</protein>
<name>V6S9C7_9FLAO</name>
<dbReference type="PROSITE" id="PS51462">
    <property type="entry name" value="NUDIX"/>
    <property type="match status" value="1"/>
</dbReference>
<dbReference type="InterPro" id="IPR000086">
    <property type="entry name" value="NUDIX_hydrolase_dom"/>
</dbReference>
<dbReference type="AlphaFoldDB" id="V6S9C7"/>
<evidence type="ECO:0000256" key="6">
    <source>
        <dbReference type="ARBA" id="ARBA00023211"/>
    </source>
</evidence>
<dbReference type="Pfam" id="PF00293">
    <property type="entry name" value="NUDIX"/>
    <property type="match status" value="1"/>
</dbReference>
<keyword evidence="5" id="KW-0460">Magnesium</keyword>
<dbReference type="GO" id="GO:0010945">
    <property type="term" value="F:coenzyme A diphosphatase activity"/>
    <property type="evidence" value="ECO:0007669"/>
    <property type="project" value="InterPro"/>
</dbReference>
<comment type="cofactor">
    <cofactor evidence="1">
        <name>Mn(2+)</name>
        <dbReference type="ChEBI" id="CHEBI:29035"/>
    </cofactor>
</comment>
<evidence type="ECO:0000256" key="3">
    <source>
        <dbReference type="ARBA" id="ARBA00022723"/>
    </source>
</evidence>
<comment type="cofactor">
    <cofactor evidence="2">
        <name>Mg(2+)</name>
        <dbReference type="ChEBI" id="CHEBI:18420"/>
    </cofactor>
</comment>